<dbReference type="InterPro" id="IPR011600">
    <property type="entry name" value="Pept_C14_caspase"/>
</dbReference>
<dbReference type="Pfam" id="PF00656">
    <property type="entry name" value="Peptidase_C14"/>
    <property type="match status" value="1"/>
</dbReference>
<feature type="domain" description="Lcl C-terminal" evidence="2">
    <location>
        <begin position="644"/>
        <end position="739"/>
    </location>
</feature>
<dbReference type="AlphaFoldDB" id="A0A8J6TRM4"/>
<dbReference type="SUPFAM" id="SSF52129">
    <property type="entry name" value="Caspase-like"/>
    <property type="match status" value="1"/>
</dbReference>
<gene>
    <name evidence="3" type="ORF">H8D96_19925</name>
</gene>
<evidence type="ECO:0000259" key="2">
    <source>
        <dbReference type="Pfam" id="PF07603"/>
    </source>
</evidence>
<dbReference type="Gene3D" id="3.40.50.1460">
    <property type="match status" value="1"/>
</dbReference>
<organism evidence="3 4">
    <name type="scientific">Candidatus Desulfatibia vada</name>
    <dbReference type="NCBI Taxonomy" id="2841696"/>
    <lineage>
        <taxon>Bacteria</taxon>
        <taxon>Pseudomonadati</taxon>
        <taxon>Thermodesulfobacteriota</taxon>
        <taxon>Desulfobacteria</taxon>
        <taxon>Desulfobacterales</taxon>
        <taxon>Desulfobacterales incertae sedis</taxon>
        <taxon>Candidatus Desulfatibia</taxon>
    </lineage>
</organism>
<dbReference type="Proteomes" id="UP000605201">
    <property type="component" value="Unassembled WGS sequence"/>
</dbReference>
<dbReference type="InterPro" id="IPR029030">
    <property type="entry name" value="Caspase-like_dom_sf"/>
</dbReference>
<dbReference type="GO" id="GO:0004197">
    <property type="term" value="F:cysteine-type endopeptidase activity"/>
    <property type="evidence" value="ECO:0007669"/>
    <property type="project" value="InterPro"/>
</dbReference>
<dbReference type="GO" id="GO:0006508">
    <property type="term" value="P:proteolysis"/>
    <property type="evidence" value="ECO:0007669"/>
    <property type="project" value="InterPro"/>
</dbReference>
<reference evidence="3 4" key="1">
    <citation type="submission" date="2020-08" db="EMBL/GenBank/DDBJ databases">
        <title>Bridging the membrane lipid divide: bacteria of the FCB group superphylum have the potential to synthesize archaeal ether lipids.</title>
        <authorList>
            <person name="Villanueva L."/>
            <person name="Von Meijenfeldt F.A.B."/>
            <person name="Westbye A.B."/>
            <person name="Yadav S."/>
            <person name="Hopmans E.C."/>
            <person name="Dutilh B.E."/>
            <person name="Sinninghe Damste J.S."/>
        </authorList>
    </citation>
    <scope>NUCLEOTIDE SEQUENCE [LARGE SCALE GENOMIC DNA]</scope>
    <source>
        <strain evidence="3">NIOZ-UU17</strain>
    </source>
</reference>
<comment type="caution">
    <text evidence="3">The sequence shown here is derived from an EMBL/GenBank/DDBJ whole genome shotgun (WGS) entry which is preliminary data.</text>
</comment>
<dbReference type="EMBL" id="JACNIG010000396">
    <property type="protein sequence ID" value="MBC8434183.1"/>
    <property type="molecule type" value="Genomic_DNA"/>
</dbReference>
<feature type="domain" description="Peptidase C14 caspase" evidence="1">
    <location>
        <begin position="45"/>
        <end position="261"/>
    </location>
</feature>
<evidence type="ECO:0000313" key="4">
    <source>
        <dbReference type="Proteomes" id="UP000605201"/>
    </source>
</evidence>
<protein>
    <submittedName>
        <fullName evidence="3">Caspase family protein</fullName>
    </submittedName>
</protein>
<evidence type="ECO:0000259" key="1">
    <source>
        <dbReference type="Pfam" id="PF00656"/>
    </source>
</evidence>
<sequence>MQPKSASHRQHLSTPAHFKKRGINVVAKAPKGQSKKLQLYDYTAALIVGIDRYENLEKSEQLTYAVKDAKGVEKILRDSFQFDEIVTLYNEEATRDKIMQVLYGFRSLTPEGGLFVYFAGHGITIPGALGGRDLGYLIPYDGSLNAAAMYKNISMQQVKSDICVSISAKHVFFVFDACFAGLMLDTRSTLIKPGRDFSYLKAITAEQVRQVLTAGSKGETVLDGGPGGHSVFTGRLIQALRSTEDYITARELGQYLKKQVYADAVARGHTQRPLDGEIYGTGDFVFVPDADKKRKEINAEVYALETEIARLNILKKEAAQARNKSRERDIERQKLIKDAKLKQILIRKREREAAEKHKSQGMLVVEQFEKYRRHRETEKQQQIVILRMKANKMRQELSQESIQGLTIDSAVAKLKAIEEQREKITSDFTTEFENQANSLSAVYDKKIARIMDIPPWDKEFETAKVFQARVDVAEIKAAPFRKEKRGRLVSLRHALETVRDDALRMLNKQRKILLAKRFHVSASQVRFSFVEYFLKSEMMLDSITANGTTKEFLFKIVPPKAREYKRHPDLLVPEVIMRATLDGPEFDKVSFNCPGNNETHTALPFLNITHDGRFVTFATGEEVDTFTGFKVVRHDGEYVAYANGIVGDIETGLEWKVGPDRATTWDEARSWVQNLGLDGGGWRMPTMDELDDLYGFGAGTRNMTPLLETTGWRIWSGETLGSSEPWPLHFHNRDKYWPRRVDPSISRAFAVRFRGNE</sequence>
<accession>A0A8J6TRM4</accession>
<proteinExistence type="predicted"/>
<name>A0A8J6TRM4_9BACT</name>
<evidence type="ECO:0000313" key="3">
    <source>
        <dbReference type="EMBL" id="MBC8434183.1"/>
    </source>
</evidence>
<dbReference type="InterPro" id="IPR011460">
    <property type="entry name" value="Lcl_C"/>
</dbReference>
<dbReference type="Pfam" id="PF07603">
    <property type="entry name" value="Lcl_C"/>
    <property type="match status" value="1"/>
</dbReference>